<gene>
    <name evidence="1" type="ORF">M3P05_08635</name>
</gene>
<evidence type="ECO:0000313" key="2">
    <source>
        <dbReference type="Proteomes" id="UP001203338"/>
    </source>
</evidence>
<keyword evidence="2" id="KW-1185">Reference proteome</keyword>
<organism evidence="1 2">
    <name type="scientific">Parendozoicomonas callyspongiae</name>
    <dbReference type="NCBI Taxonomy" id="2942213"/>
    <lineage>
        <taxon>Bacteria</taxon>
        <taxon>Pseudomonadati</taxon>
        <taxon>Pseudomonadota</taxon>
        <taxon>Gammaproteobacteria</taxon>
        <taxon>Oceanospirillales</taxon>
        <taxon>Endozoicomonadaceae</taxon>
        <taxon>Parendozoicomonas</taxon>
    </lineage>
</organism>
<proteinExistence type="predicted"/>
<evidence type="ECO:0000313" key="1">
    <source>
        <dbReference type="EMBL" id="MCL6270002.1"/>
    </source>
</evidence>
<dbReference type="RefSeq" id="WP_249699141.1">
    <property type="nucleotide sequence ID" value="NZ_JAMFLX010000009.1"/>
</dbReference>
<dbReference type="EMBL" id="JAMFLX010000009">
    <property type="protein sequence ID" value="MCL6270002.1"/>
    <property type="molecule type" value="Genomic_DNA"/>
</dbReference>
<protein>
    <submittedName>
        <fullName evidence="1">Uncharacterized protein</fullName>
    </submittedName>
</protein>
<accession>A0ABT0PF49</accession>
<comment type="caution">
    <text evidence="1">The sequence shown here is derived from an EMBL/GenBank/DDBJ whole genome shotgun (WGS) entry which is preliminary data.</text>
</comment>
<reference evidence="1 2" key="1">
    <citation type="submission" date="2022-05" db="EMBL/GenBank/DDBJ databases">
        <authorList>
            <person name="Park J.-S."/>
        </authorList>
    </citation>
    <scope>NUCLEOTIDE SEQUENCE [LARGE SCALE GENOMIC DNA]</scope>
    <source>
        <strain evidence="1 2">2012CJ34-2</strain>
    </source>
</reference>
<sequence>MDEMSKPLSSFFNRCWFYATSAFAVGSICVPSMAIYDPDHTIHDQLTPEYTDTIDHFTTFYSGQRERHEKVTALCKDKYLNDVIATNGASSTYRVTISSCDEFLDSLLSELDYLSRNYALGNRLFGAVSSQRERSIHIRYVYMHILGTVHSILSPAHGGELGDPGSVFDPSALQVTLNEERISRIINSLLLMSQEMKEDLFTYEYVTFGKEKSKRRIYLVPIMWTAILHDLLSLGAIANPSDELGQVMSKMQASHYQARNGIELFQIYSQNEDDMRIKHQVYMGVVESSHFPDLHRIDLKEKNTSRFMAIANAEAMSEDLAAVSTARDMATTFLTRYGFTTMVIDRKILNALPAQINGTERLIHARRAESHL</sequence>
<dbReference type="Proteomes" id="UP001203338">
    <property type="component" value="Unassembled WGS sequence"/>
</dbReference>
<name>A0ABT0PF49_9GAMM</name>